<dbReference type="Gene3D" id="2.30.40.10">
    <property type="entry name" value="Urease, subunit C, domain 1"/>
    <property type="match status" value="1"/>
</dbReference>
<dbReference type="InterPro" id="IPR051781">
    <property type="entry name" value="Metallo-dep_Hydrolase"/>
</dbReference>
<dbReference type="InterPro" id="IPR011059">
    <property type="entry name" value="Metal-dep_hydrolase_composite"/>
</dbReference>
<reference evidence="3 4" key="1">
    <citation type="journal article" date="2010" name="J. Bacteriol.">
        <title>Genome sequence of the dioxin-mineralizing bacterium Sphingomonas wittichii RW1.</title>
        <authorList>
            <person name="Miller T.R."/>
            <person name="Delcher A.L."/>
            <person name="Salzberg S.L."/>
            <person name="Saunders E."/>
            <person name="Detter J.C."/>
            <person name="Halden R.U."/>
        </authorList>
    </citation>
    <scope>NUCLEOTIDE SEQUENCE [LARGE SCALE GENOMIC DNA]</scope>
    <source>
        <strain evidence="4">DSM 6014 / CCUG 31198 / JCM 15750 / NBRC 105917 / EY 4224 / RW1</strain>
    </source>
</reference>
<sequence>MNRLLLKTLLPTLLLGASATAFAATERLSIVSNGETVGSIVVEGEGDRATVDYRVDNNGRGPKHREELTFGAGGIPTAWTIKGSSLMGGTVDESYRWSAGRAQWSSQADAGSAKAKQPPLYVVNDDSPYAIWVYARAALAQPDHSIAVLPSGRISLEQLRTLTVGEGDAATEVTAWRLTGVQLNPSYLLLDKDQKLFALFGPGADGTTIRAGHEAAVPMLGKLGAELETERAFQLQQKLAHRFDAPVRIRNVRLFDPAGGALSPLSTVVVMRDTITQVIADDRLPPPEDEVVIDGEGGTLYPGLHDMHSHATLPSGLMYLAAGVTATRDMGNDNGFLQDLLSKIDAGQVAWPRIVPNGFIEGRSPYSARFGFIPASIDEALKDVRWYADRGYAEIKIYNSMNPDWVRPIAAEAHRLGLRVTGHVPAFDTPDRVIADGYDSIAHLNQLMLGWILRPEEDSRTPLRLTAMARAGSLDLASDKIQATVRLMQQRGIALDTTAVILEQLMMSRARQVPMGQEDFLSHMPIGFQRYRKRSFVTIADKAEADAYQAGYDKMLATIAMLHKAGIRLLPGTDDATGFSVQREVELYVKAGLTPAEALRAATLGAEEFLGRADRLGSIARGKLADLVLVPGDPTKDISAIRRPRMVMKGGAIYFPTEIYTALGIAPFTTAPAIRPATKVAARADEGGDAVGFGYGEHVYAD</sequence>
<dbReference type="GO" id="GO:0016810">
    <property type="term" value="F:hydrolase activity, acting on carbon-nitrogen (but not peptide) bonds"/>
    <property type="evidence" value="ECO:0007669"/>
    <property type="project" value="InterPro"/>
</dbReference>
<name>A0A9J9HC01_RHIWR</name>
<dbReference type="Gene3D" id="3.40.50.10910">
    <property type="entry name" value="Amidohydrolase"/>
    <property type="match status" value="1"/>
</dbReference>
<accession>A0A9J9HC01</accession>
<dbReference type="SUPFAM" id="SSF51556">
    <property type="entry name" value="Metallo-dependent hydrolases"/>
    <property type="match status" value="1"/>
</dbReference>
<gene>
    <name evidence="3" type="ordered locus">Swit_2416</name>
</gene>
<dbReference type="Pfam" id="PF01979">
    <property type="entry name" value="Amidohydro_1"/>
    <property type="match status" value="1"/>
</dbReference>
<protein>
    <submittedName>
        <fullName evidence="3">Amidohydrolase</fullName>
    </submittedName>
</protein>
<evidence type="ECO:0000259" key="2">
    <source>
        <dbReference type="Pfam" id="PF01979"/>
    </source>
</evidence>
<dbReference type="AlphaFoldDB" id="A0A9J9HC01"/>
<dbReference type="Gene3D" id="3.30.110.90">
    <property type="entry name" value="Amidohydrolase"/>
    <property type="match status" value="1"/>
</dbReference>
<dbReference type="PANTHER" id="PTHR43135">
    <property type="entry name" value="ALPHA-D-RIBOSE 1-METHYLPHOSPHONATE 5-TRIPHOSPHATE DIPHOSPHATASE"/>
    <property type="match status" value="1"/>
</dbReference>
<dbReference type="EMBL" id="CP000699">
    <property type="protein sequence ID" value="ABQ68775.1"/>
    <property type="molecule type" value="Genomic_DNA"/>
</dbReference>
<dbReference type="OrthoDB" id="9765769at2"/>
<feature type="chain" id="PRO_5039916454" evidence="1">
    <location>
        <begin position="24"/>
        <end position="702"/>
    </location>
</feature>
<feature type="signal peptide" evidence="1">
    <location>
        <begin position="1"/>
        <end position="23"/>
    </location>
</feature>
<evidence type="ECO:0000313" key="4">
    <source>
        <dbReference type="Proteomes" id="UP000001989"/>
    </source>
</evidence>
<evidence type="ECO:0000313" key="3">
    <source>
        <dbReference type="EMBL" id="ABQ68775.1"/>
    </source>
</evidence>
<feature type="domain" description="Amidohydrolase-related" evidence="2">
    <location>
        <begin position="320"/>
        <end position="651"/>
    </location>
</feature>
<dbReference type="KEGG" id="swi:Swit_2416"/>
<keyword evidence="4" id="KW-1185">Reference proteome</keyword>
<dbReference type="InterPro" id="IPR006680">
    <property type="entry name" value="Amidohydro-rel"/>
</dbReference>
<dbReference type="InterPro" id="IPR032466">
    <property type="entry name" value="Metal_Hydrolase"/>
</dbReference>
<dbReference type="SUPFAM" id="SSF51338">
    <property type="entry name" value="Composite domain of metallo-dependent hydrolases"/>
    <property type="match status" value="1"/>
</dbReference>
<proteinExistence type="predicted"/>
<dbReference type="PANTHER" id="PTHR43135:SF3">
    <property type="entry name" value="ALPHA-D-RIBOSE 1-METHYLPHOSPHONATE 5-TRIPHOSPHATE DIPHOSPHATASE"/>
    <property type="match status" value="1"/>
</dbReference>
<organism evidence="3 4">
    <name type="scientific">Rhizorhabdus wittichii (strain DSM 6014 / CCUG 31198 / JCM 15750 / NBRC 105917 / EY 4224 / RW1)</name>
    <name type="common">Sphingomonas wittichii</name>
    <dbReference type="NCBI Taxonomy" id="392499"/>
    <lineage>
        <taxon>Bacteria</taxon>
        <taxon>Pseudomonadati</taxon>
        <taxon>Pseudomonadota</taxon>
        <taxon>Alphaproteobacteria</taxon>
        <taxon>Sphingomonadales</taxon>
        <taxon>Sphingomonadaceae</taxon>
        <taxon>Rhizorhabdus</taxon>
    </lineage>
</organism>
<keyword evidence="1" id="KW-0732">Signal</keyword>
<dbReference type="Gene3D" id="1.20.58.520">
    <property type="entry name" value="Amidohydrolase"/>
    <property type="match status" value="1"/>
</dbReference>
<evidence type="ECO:0000256" key="1">
    <source>
        <dbReference type="SAM" id="SignalP"/>
    </source>
</evidence>
<dbReference type="Proteomes" id="UP000001989">
    <property type="component" value="Chromosome"/>
</dbReference>